<dbReference type="InterPro" id="IPR051786">
    <property type="entry name" value="ASN_synthetase/amidase"/>
</dbReference>
<evidence type="ECO:0000256" key="6">
    <source>
        <dbReference type="ARBA" id="ARBA00022888"/>
    </source>
</evidence>
<dbReference type="PANTHER" id="PTHR43284">
    <property type="entry name" value="ASPARAGINE SYNTHETASE (GLUTAMINE-HYDROLYZING)"/>
    <property type="match status" value="1"/>
</dbReference>
<dbReference type="Gene3D" id="3.40.50.620">
    <property type="entry name" value="HUPs"/>
    <property type="match status" value="1"/>
</dbReference>
<dbReference type="InterPro" id="IPR006426">
    <property type="entry name" value="Asn_synth_AEB"/>
</dbReference>
<accession>A0A0W7X1V0</accession>
<feature type="active site" description="For GATase activity" evidence="9">
    <location>
        <position position="2"/>
    </location>
</feature>
<dbReference type="CDD" id="cd01991">
    <property type="entry name" value="Asn_synthase_B_C"/>
    <property type="match status" value="1"/>
</dbReference>
<keyword evidence="6 9" id="KW-0061">Asparagine biosynthesis</keyword>
<dbReference type="InterPro" id="IPR001962">
    <property type="entry name" value="Asn_synthase"/>
</dbReference>
<evidence type="ECO:0000256" key="11">
    <source>
        <dbReference type="PIRSR" id="PIRSR001589-3"/>
    </source>
</evidence>
<name>A0A0W7X1V0_9ACTN</name>
<reference evidence="13 14" key="1">
    <citation type="submission" date="2015-12" db="EMBL/GenBank/DDBJ databases">
        <title>Draft genome sequence of Streptomyces silvensis ATCC 53525, a producer of novel hormone antagonists.</title>
        <authorList>
            <person name="Johnston C.W."/>
            <person name="Li Y."/>
            <person name="Magarvey N.A."/>
        </authorList>
    </citation>
    <scope>NUCLEOTIDE SEQUENCE [LARGE SCALE GENOMIC DNA]</scope>
    <source>
        <strain evidence="13 14">ATCC 53525</strain>
    </source>
</reference>
<evidence type="ECO:0000313" key="14">
    <source>
        <dbReference type="Proteomes" id="UP000054804"/>
    </source>
</evidence>
<dbReference type="InterPro" id="IPR014729">
    <property type="entry name" value="Rossmann-like_a/b/a_fold"/>
</dbReference>
<protein>
    <recommendedName>
        <fullName evidence="3">asparagine synthase (glutamine-hydrolyzing)</fullName>
        <ecNumber evidence="3">6.3.5.4</ecNumber>
    </recommendedName>
</protein>
<feature type="binding site" evidence="10">
    <location>
        <position position="266"/>
    </location>
    <ligand>
        <name>ATP</name>
        <dbReference type="ChEBI" id="CHEBI:30616"/>
    </ligand>
</feature>
<dbReference type="SUPFAM" id="SSF52402">
    <property type="entry name" value="Adenine nucleotide alpha hydrolases-like"/>
    <property type="match status" value="1"/>
</dbReference>
<dbReference type="PANTHER" id="PTHR43284:SF1">
    <property type="entry name" value="ASPARAGINE SYNTHETASE"/>
    <property type="match status" value="1"/>
</dbReference>
<evidence type="ECO:0000256" key="7">
    <source>
        <dbReference type="ARBA" id="ARBA00022962"/>
    </source>
</evidence>
<dbReference type="PROSITE" id="PS51278">
    <property type="entry name" value="GATASE_TYPE_2"/>
    <property type="match status" value="1"/>
</dbReference>
<dbReference type="GO" id="GO:0005829">
    <property type="term" value="C:cytosol"/>
    <property type="evidence" value="ECO:0007669"/>
    <property type="project" value="TreeGrafter"/>
</dbReference>
<dbReference type="GO" id="GO:0004066">
    <property type="term" value="F:asparagine synthase (glutamine-hydrolyzing) activity"/>
    <property type="evidence" value="ECO:0007669"/>
    <property type="project" value="UniProtKB-EC"/>
</dbReference>
<evidence type="ECO:0000256" key="10">
    <source>
        <dbReference type="PIRSR" id="PIRSR001589-2"/>
    </source>
</evidence>
<comment type="pathway">
    <text evidence="1">Amino-acid biosynthesis; L-asparagine biosynthesis; L-asparagine from L-aspartate (L-Gln route): step 1/1.</text>
</comment>
<dbReference type="CDD" id="cd00712">
    <property type="entry name" value="AsnB"/>
    <property type="match status" value="1"/>
</dbReference>
<keyword evidence="5 10" id="KW-0067">ATP-binding</keyword>
<dbReference type="Pfam" id="PF00733">
    <property type="entry name" value="Asn_synthase"/>
    <property type="match status" value="1"/>
</dbReference>
<dbReference type="RefSeq" id="WP_058849076.1">
    <property type="nucleotide sequence ID" value="NZ_LOCL01000036.1"/>
</dbReference>
<feature type="binding site" evidence="10">
    <location>
        <position position="107"/>
    </location>
    <ligand>
        <name>L-glutamine</name>
        <dbReference type="ChEBI" id="CHEBI:58359"/>
    </ligand>
</feature>
<evidence type="ECO:0000256" key="5">
    <source>
        <dbReference type="ARBA" id="ARBA00022840"/>
    </source>
</evidence>
<dbReference type="EMBL" id="LOCL01000036">
    <property type="protein sequence ID" value="KUF16806.1"/>
    <property type="molecule type" value="Genomic_DNA"/>
</dbReference>
<keyword evidence="14" id="KW-1185">Reference proteome</keyword>
<feature type="site" description="Important for beta-aspartyl-AMP intermediate formation" evidence="11">
    <location>
        <position position="384"/>
    </location>
</feature>
<dbReference type="InterPro" id="IPR029055">
    <property type="entry name" value="Ntn_hydrolases_N"/>
</dbReference>
<dbReference type="SUPFAM" id="SSF56235">
    <property type="entry name" value="N-terminal nucleophile aminohydrolases (Ntn hydrolases)"/>
    <property type="match status" value="1"/>
</dbReference>
<organism evidence="13 14">
    <name type="scientific">Streptomyces silvensis</name>
    <dbReference type="NCBI Taxonomy" id="1765722"/>
    <lineage>
        <taxon>Bacteria</taxon>
        <taxon>Bacillati</taxon>
        <taxon>Actinomycetota</taxon>
        <taxon>Actinomycetes</taxon>
        <taxon>Kitasatosporales</taxon>
        <taxon>Streptomycetaceae</taxon>
        <taxon>Streptomyces</taxon>
    </lineage>
</organism>
<dbReference type="EC" id="6.3.5.4" evidence="3"/>
<comment type="similarity">
    <text evidence="2">Belongs to the asparagine synthetase family.</text>
</comment>
<dbReference type="AlphaFoldDB" id="A0A0W7X1V0"/>
<evidence type="ECO:0000259" key="12">
    <source>
        <dbReference type="PROSITE" id="PS51278"/>
    </source>
</evidence>
<feature type="binding site" evidence="10">
    <location>
        <position position="296"/>
    </location>
    <ligand>
        <name>ATP</name>
        <dbReference type="ChEBI" id="CHEBI:30616"/>
    </ligand>
</feature>
<dbReference type="Proteomes" id="UP000054804">
    <property type="component" value="Unassembled WGS sequence"/>
</dbReference>
<keyword evidence="9" id="KW-0028">Amino-acid biosynthesis</keyword>
<comment type="catalytic activity">
    <reaction evidence="8">
        <text>L-aspartate + L-glutamine + ATP + H2O = L-asparagine + L-glutamate + AMP + diphosphate + H(+)</text>
        <dbReference type="Rhea" id="RHEA:12228"/>
        <dbReference type="ChEBI" id="CHEBI:15377"/>
        <dbReference type="ChEBI" id="CHEBI:15378"/>
        <dbReference type="ChEBI" id="CHEBI:29985"/>
        <dbReference type="ChEBI" id="CHEBI:29991"/>
        <dbReference type="ChEBI" id="CHEBI:30616"/>
        <dbReference type="ChEBI" id="CHEBI:33019"/>
        <dbReference type="ChEBI" id="CHEBI:58048"/>
        <dbReference type="ChEBI" id="CHEBI:58359"/>
        <dbReference type="ChEBI" id="CHEBI:456215"/>
        <dbReference type="EC" id="6.3.5.4"/>
    </reaction>
</comment>
<dbReference type="PIRSF" id="PIRSF001589">
    <property type="entry name" value="Asn_synthetase_glu-h"/>
    <property type="match status" value="1"/>
</dbReference>
<dbReference type="Pfam" id="PF13537">
    <property type="entry name" value="GATase_7"/>
    <property type="match status" value="1"/>
</dbReference>
<proteinExistence type="inferred from homology"/>
<keyword evidence="7 9" id="KW-0315">Glutamine amidotransferase</keyword>
<dbReference type="GO" id="GO:0006529">
    <property type="term" value="P:asparagine biosynthetic process"/>
    <property type="evidence" value="ECO:0007669"/>
    <property type="project" value="UniProtKB-KW"/>
</dbReference>
<comment type="caution">
    <text evidence="13">The sequence shown here is derived from an EMBL/GenBank/DDBJ whole genome shotgun (WGS) entry which is preliminary data.</text>
</comment>
<dbReference type="InterPro" id="IPR017932">
    <property type="entry name" value="GATase_2_dom"/>
</dbReference>
<evidence type="ECO:0000256" key="2">
    <source>
        <dbReference type="ARBA" id="ARBA00005752"/>
    </source>
</evidence>
<evidence type="ECO:0000256" key="1">
    <source>
        <dbReference type="ARBA" id="ARBA00005187"/>
    </source>
</evidence>
<dbReference type="InterPro" id="IPR033738">
    <property type="entry name" value="AsnB_N"/>
</dbReference>
<dbReference type="Gene3D" id="3.60.20.10">
    <property type="entry name" value="Glutamine Phosphoribosylpyrophosphate, subunit 1, domain 1"/>
    <property type="match status" value="1"/>
</dbReference>
<evidence type="ECO:0000256" key="3">
    <source>
        <dbReference type="ARBA" id="ARBA00012737"/>
    </source>
</evidence>
<dbReference type="NCBIfam" id="TIGR01536">
    <property type="entry name" value="asn_synth_AEB"/>
    <property type="match status" value="1"/>
</dbReference>
<dbReference type="OrthoDB" id="9763290at2"/>
<sequence length="632" mass="69567">MCGITGWVDFSRDLTTESATLDAMVRTLVHRGPDDGGTWLDTRAALGHRRLAVIDPERGVQPMATPERGPRGELPRAVISYGGEIYNHRELRGELALHGHRFATSSDTEVALRAYLQWGTDFVHRLNGMYSLALWDTAREELLLVRDRLGVKPLYYHPLPQGVLFGSEPKALLANPLVRPGASAEELCDALLFLRTPGRVPFTGMRELIPGHLLRVGRGGLREERYWALEARPHTDDLPTTVATVRELLDDIVPRQMIADVPLVSLLSGGLDSSTVTALAQRVRAAEGERIATFAVDFTGHAEHFRGDLIRPTPDGPYARAVAEHVGSAHRTITLDRAALLDPAVRGSVLAAWDLPFNFADLDVSLHQLFAAVREHAPVALSGEGADEVFGGYLWFSDPAARAAGTFPWLALGAHRGLDPGALFRPWFVEGIDLAAYRADLYHSALAEVPRLDGESPEDRRTRELSHLTLTRWLPILLDKKDRMGMAGGLEGRVPFCDHRLVEYLFNVPWAMKTCTGQEKGLLREAAADLLPQSVLRRTKAAYPSIQDPAYDRGLLAGLRASTAGDDAPLAGYVDPAAVRRLSDRTTDGTLSEFERILLESTVRLGDWLRTYRVDVDLGPHRRPLQGLQGAS</sequence>
<evidence type="ECO:0000256" key="8">
    <source>
        <dbReference type="ARBA" id="ARBA00048741"/>
    </source>
</evidence>
<gene>
    <name evidence="13" type="ORF">AT728_23110</name>
</gene>
<evidence type="ECO:0000313" key="13">
    <source>
        <dbReference type="EMBL" id="KUF16806.1"/>
    </source>
</evidence>
<feature type="domain" description="Glutamine amidotransferase type-2" evidence="12">
    <location>
        <begin position="2"/>
        <end position="219"/>
    </location>
</feature>
<evidence type="ECO:0000256" key="4">
    <source>
        <dbReference type="ARBA" id="ARBA00022741"/>
    </source>
</evidence>
<evidence type="ECO:0000256" key="9">
    <source>
        <dbReference type="PIRSR" id="PIRSR001589-1"/>
    </source>
</evidence>
<feature type="binding site" evidence="10">
    <location>
        <begin position="382"/>
        <end position="383"/>
    </location>
    <ligand>
        <name>ATP</name>
        <dbReference type="ChEBI" id="CHEBI:30616"/>
    </ligand>
</feature>
<dbReference type="GO" id="GO:0005524">
    <property type="term" value="F:ATP binding"/>
    <property type="evidence" value="ECO:0007669"/>
    <property type="project" value="UniProtKB-KW"/>
</dbReference>
<keyword evidence="4 10" id="KW-0547">Nucleotide-binding</keyword>
<dbReference type="STRING" id="1765722.AT728_23110"/>